<reference evidence="2 3" key="1">
    <citation type="submission" date="2019-10" db="EMBL/GenBank/DDBJ databases">
        <title>Unraveling microbial dark matter from salterns through culturing: the case of the genus Halosegnis.</title>
        <authorList>
            <person name="Duran-Viseras A."/>
            <person name="Andrei A.-S."/>
            <person name="Vera-Gargallo B."/>
            <person name="Ghai R."/>
            <person name="Sanchez-Porro C."/>
            <person name="Ventosa A."/>
        </authorList>
    </citation>
    <scope>NUCLEOTIDE SEQUENCE [LARGE SCALE GENOMIC DNA]</scope>
    <source>
        <strain evidence="2 3">F18-79</strain>
    </source>
</reference>
<dbReference type="Proteomes" id="UP000326865">
    <property type="component" value="Unassembled WGS sequence"/>
</dbReference>
<evidence type="ECO:0000259" key="1">
    <source>
        <dbReference type="Pfam" id="PF20068"/>
    </source>
</evidence>
<keyword evidence="3" id="KW-1185">Reference proteome</keyword>
<evidence type="ECO:0000313" key="3">
    <source>
        <dbReference type="Proteomes" id="UP000326865"/>
    </source>
</evidence>
<dbReference type="NCBIfam" id="TIGR04354">
    <property type="entry name" value="amphi-Trp"/>
    <property type="match status" value="1"/>
</dbReference>
<protein>
    <submittedName>
        <fullName evidence="2">Amphi-Trp domain-containing protein</fullName>
    </submittedName>
</protein>
<organism evidence="2 3">
    <name type="scientific">Halosegnis rubeus</name>
    <dbReference type="NCBI Taxonomy" id="2212850"/>
    <lineage>
        <taxon>Archaea</taxon>
        <taxon>Methanobacteriati</taxon>
        <taxon>Methanobacteriota</taxon>
        <taxon>Stenosarchaea group</taxon>
        <taxon>Halobacteria</taxon>
        <taxon>Halobacteriales</taxon>
        <taxon>Natronomonadaceae</taxon>
        <taxon>Halosegnis</taxon>
    </lineage>
</organism>
<evidence type="ECO:0000313" key="2">
    <source>
        <dbReference type="EMBL" id="KAB7514053.1"/>
    </source>
</evidence>
<dbReference type="Pfam" id="PF20068">
    <property type="entry name" value="Amphi-Trp"/>
    <property type="match status" value="1"/>
</dbReference>
<dbReference type="AlphaFoldDB" id="A0A5N5U670"/>
<dbReference type="InterPro" id="IPR027598">
    <property type="entry name" value="Amphi-Trp_dom"/>
</dbReference>
<dbReference type="EMBL" id="QKKZ01000003">
    <property type="protein sequence ID" value="KAB7514053.1"/>
    <property type="molecule type" value="Genomic_DNA"/>
</dbReference>
<sequence>MPEEILSKSERVQTREEIGLYLCNVADKLEQGDAIILKSGSESVTMEPPARPTFEIKILTIHMDYFLYSIHSTGLASISSDLSCFINNCGSSGIVTFASSRIFDSSHGSRRSPITSATISAKRANVTSPLELFIL</sequence>
<name>A0A5N5U670_9EURY</name>
<comment type="caution">
    <text evidence="2">The sequence shown here is derived from an EMBL/GenBank/DDBJ whole genome shotgun (WGS) entry which is preliminary data.</text>
</comment>
<proteinExistence type="predicted"/>
<feature type="domain" description="Amphi-Trp" evidence="1">
    <location>
        <begin position="1"/>
        <end position="58"/>
    </location>
</feature>
<gene>
    <name evidence="2" type="ORF">DM867_09285</name>
</gene>
<accession>A0A5N5U670</accession>